<reference evidence="2" key="1">
    <citation type="journal article" date="2023" name="bioRxiv">
        <title>Improved chromosome-level genome assembly for marigold (Tagetes erecta).</title>
        <authorList>
            <person name="Jiang F."/>
            <person name="Yuan L."/>
            <person name="Wang S."/>
            <person name="Wang H."/>
            <person name="Xu D."/>
            <person name="Wang A."/>
            <person name="Fan W."/>
        </authorList>
    </citation>
    <scope>NUCLEOTIDE SEQUENCE</scope>
    <source>
        <strain evidence="2">WSJ</strain>
        <tissue evidence="2">Leaf</tissue>
    </source>
</reference>
<dbReference type="EMBL" id="JAUHHV010000002">
    <property type="protein sequence ID" value="KAK1432178.1"/>
    <property type="molecule type" value="Genomic_DNA"/>
</dbReference>
<dbReference type="AlphaFoldDB" id="A0AAD8L086"/>
<name>A0AAD8L086_TARER</name>
<feature type="transmembrane region" description="Helical" evidence="1">
    <location>
        <begin position="171"/>
        <end position="191"/>
    </location>
</feature>
<protein>
    <submittedName>
        <fullName evidence="2">Uncharacterized protein</fullName>
    </submittedName>
</protein>
<dbReference type="Proteomes" id="UP001229421">
    <property type="component" value="Unassembled WGS sequence"/>
</dbReference>
<keyword evidence="1" id="KW-1133">Transmembrane helix</keyword>
<organism evidence="2 3">
    <name type="scientific">Tagetes erecta</name>
    <name type="common">African marigold</name>
    <dbReference type="NCBI Taxonomy" id="13708"/>
    <lineage>
        <taxon>Eukaryota</taxon>
        <taxon>Viridiplantae</taxon>
        <taxon>Streptophyta</taxon>
        <taxon>Embryophyta</taxon>
        <taxon>Tracheophyta</taxon>
        <taxon>Spermatophyta</taxon>
        <taxon>Magnoliopsida</taxon>
        <taxon>eudicotyledons</taxon>
        <taxon>Gunneridae</taxon>
        <taxon>Pentapetalae</taxon>
        <taxon>asterids</taxon>
        <taxon>campanulids</taxon>
        <taxon>Asterales</taxon>
        <taxon>Asteraceae</taxon>
        <taxon>Asteroideae</taxon>
        <taxon>Heliantheae alliance</taxon>
        <taxon>Tageteae</taxon>
        <taxon>Tagetes</taxon>
    </lineage>
</organism>
<keyword evidence="1" id="KW-0812">Transmembrane</keyword>
<keyword evidence="3" id="KW-1185">Reference proteome</keyword>
<sequence>MNQVPTSVLFILFMHRANFMGALNLIRTKMVEEQQSAFDINGNGVFLIGSVVVLLAIEIISVILFRAKQVDIKSKTYKVLVFSDIFLAFVNPYLLLMVLEDYQNRGWGCHLVFYAIAALVVGYVSYSSDENVNNYSFAVGCTYLGLFLVSLSFVLVISVPIIHNWVVYLTLYSYMVMEVINIGIVAVKFFTHESDATQQYKKSINTVNGKGFNS</sequence>
<keyword evidence="1" id="KW-0472">Membrane</keyword>
<evidence type="ECO:0000313" key="2">
    <source>
        <dbReference type="EMBL" id="KAK1432178.1"/>
    </source>
</evidence>
<feature type="transmembrane region" description="Helical" evidence="1">
    <location>
        <begin position="137"/>
        <end position="159"/>
    </location>
</feature>
<feature type="transmembrane region" description="Helical" evidence="1">
    <location>
        <begin position="79"/>
        <end position="99"/>
    </location>
</feature>
<feature type="transmembrane region" description="Helical" evidence="1">
    <location>
        <begin position="46"/>
        <end position="67"/>
    </location>
</feature>
<accession>A0AAD8L086</accession>
<proteinExistence type="predicted"/>
<evidence type="ECO:0000256" key="1">
    <source>
        <dbReference type="SAM" id="Phobius"/>
    </source>
</evidence>
<gene>
    <name evidence="2" type="ORF">QVD17_09070</name>
</gene>
<feature type="transmembrane region" description="Helical" evidence="1">
    <location>
        <begin position="7"/>
        <end position="26"/>
    </location>
</feature>
<comment type="caution">
    <text evidence="2">The sequence shown here is derived from an EMBL/GenBank/DDBJ whole genome shotgun (WGS) entry which is preliminary data.</text>
</comment>
<evidence type="ECO:0000313" key="3">
    <source>
        <dbReference type="Proteomes" id="UP001229421"/>
    </source>
</evidence>
<feature type="transmembrane region" description="Helical" evidence="1">
    <location>
        <begin position="105"/>
        <end position="125"/>
    </location>
</feature>